<evidence type="ECO:0000313" key="6">
    <source>
        <dbReference type="Proteomes" id="UP000886523"/>
    </source>
</evidence>
<dbReference type="PANTHER" id="PTHR24346:SF110">
    <property type="entry name" value="NON-SPECIFIC SERINE_THREONINE PROTEIN KINASE"/>
    <property type="match status" value="1"/>
</dbReference>
<dbReference type="Proteomes" id="UP000886523">
    <property type="component" value="Unassembled WGS sequence"/>
</dbReference>
<proteinExistence type="predicted"/>
<feature type="region of interest" description="Disordered" evidence="3">
    <location>
        <begin position="1"/>
        <end position="23"/>
    </location>
</feature>
<keyword evidence="6" id="KW-1185">Reference proteome</keyword>
<dbReference type="InterPro" id="IPR000719">
    <property type="entry name" value="Prot_kinase_dom"/>
</dbReference>
<keyword evidence="2" id="KW-0067">ATP-binding</keyword>
<dbReference type="GO" id="GO:0035556">
    <property type="term" value="P:intracellular signal transduction"/>
    <property type="evidence" value="ECO:0007669"/>
    <property type="project" value="TreeGrafter"/>
</dbReference>
<dbReference type="PROSITE" id="PS50011">
    <property type="entry name" value="PROTEIN_KINASE_DOM"/>
    <property type="match status" value="1"/>
</dbReference>
<evidence type="ECO:0000313" key="5">
    <source>
        <dbReference type="EMBL" id="KAF9517983.1"/>
    </source>
</evidence>
<feature type="domain" description="Protein kinase" evidence="4">
    <location>
        <begin position="27"/>
        <end position="291"/>
    </location>
</feature>
<protein>
    <recommendedName>
        <fullName evidence="4">Protein kinase domain-containing protein</fullName>
    </recommendedName>
</protein>
<dbReference type="GO" id="GO:0004674">
    <property type="term" value="F:protein serine/threonine kinase activity"/>
    <property type="evidence" value="ECO:0007669"/>
    <property type="project" value="TreeGrafter"/>
</dbReference>
<evidence type="ECO:0000256" key="2">
    <source>
        <dbReference type="ARBA" id="ARBA00022840"/>
    </source>
</evidence>
<feature type="compositionally biased region" description="Basic and acidic residues" evidence="3">
    <location>
        <begin position="300"/>
        <end position="316"/>
    </location>
</feature>
<keyword evidence="1" id="KW-0547">Nucleotide-binding</keyword>
<dbReference type="Gene3D" id="1.10.510.10">
    <property type="entry name" value="Transferase(Phosphotransferase) domain 1"/>
    <property type="match status" value="1"/>
</dbReference>
<dbReference type="Pfam" id="PF00069">
    <property type="entry name" value="Pkinase"/>
    <property type="match status" value="1"/>
</dbReference>
<reference evidence="5" key="1">
    <citation type="journal article" date="2020" name="Nat. Commun.">
        <title>Large-scale genome sequencing of mycorrhizal fungi provides insights into the early evolution of symbiotic traits.</title>
        <authorList>
            <person name="Miyauchi S."/>
            <person name="Kiss E."/>
            <person name="Kuo A."/>
            <person name="Drula E."/>
            <person name="Kohler A."/>
            <person name="Sanchez-Garcia M."/>
            <person name="Morin E."/>
            <person name="Andreopoulos B."/>
            <person name="Barry K.W."/>
            <person name="Bonito G."/>
            <person name="Buee M."/>
            <person name="Carver A."/>
            <person name="Chen C."/>
            <person name="Cichocki N."/>
            <person name="Clum A."/>
            <person name="Culley D."/>
            <person name="Crous P.W."/>
            <person name="Fauchery L."/>
            <person name="Girlanda M."/>
            <person name="Hayes R.D."/>
            <person name="Keri Z."/>
            <person name="LaButti K."/>
            <person name="Lipzen A."/>
            <person name="Lombard V."/>
            <person name="Magnuson J."/>
            <person name="Maillard F."/>
            <person name="Murat C."/>
            <person name="Nolan M."/>
            <person name="Ohm R.A."/>
            <person name="Pangilinan J."/>
            <person name="Pereira M.F."/>
            <person name="Perotto S."/>
            <person name="Peter M."/>
            <person name="Pfister S."/>
            <person name="Riley R."/>
            <person name="Sitrit Y."/>
            <person name="Stielow J.B."/>
            <person name="Szollosi G."/>
            <person name="Zifcakova L."/>
            <person name="Stursova M."/>
            <person name="Spatafora J.W."/>
            <person name="Tedersoo L."/>
            <person name="Vaario L.M."/>
            <person name="Yamada A."/>
            <person name="Yan M."/>
            <person name="Wang P."/>
            <person name="Xu J."/>
            <person name="Bruns T."/>
            <person name="Baldrian P."/>
            <person name="Vilgalys R."/>
            <person name="Dunand C."/>
            <person name="Henrissat B."/>
            <person name="Grigoriev I.V."/>
            <person name="Hibbett D."/>
            <person name="Nagy L.G."/>
            <person name="Martin F.M."/>
        </authorList>
    </citation>
    <scope>NUCLEOTIDE SEQUENCE</scope>
    <source>
        <strain evidence="5">UP504</strain>
    </source>
</reference>
<evidence type="ECO:0000259" key="4">
    <source>
        <dbReference type="PROSITE" id="PS50011"/>
    </source>
</evidence>
<feature type="region of interest" description="Disordered" evidence="3">
    <location>
        <begin position="296"/>
        <end position="316"/>
    </location>
</feature>
<dbReference type="InterPro" id="IPR011009">
    <property type="entry name" value="Kinase-like_dom_sf"/>
</dbReference>
<dbReference type="PANTHER" id="PTHR24346">
    <property type="entry name" value="MAP/MICROTUBULE AFFINITY-REGULATING KINASE"/>
    <property type="match status" value="1"/>
</dbReference>
<name>A0A9P6B5A2_9AGAM</name>
<organism evidence="5 6">
    <name type="scientific">Hydnum rufescens UP504</name>
    <dbReference type="NCBI Taxonomy" id="1448309"/>
    <lineage>
        <taxon>Eukaryota</taxon>
        <taxon>Fungi</taxon>
        <taxon>Dikarya</taxon>
        <taxon>Basidiomycota</taxon>
        <taxon>Agaricomycotina</taxon>
        <taxon>Agaricomycetes</taxon>
        <taxon>Cantharellales</taxon>
        <taxon>Hydnaceae</taxon>
        <taxon>Hydnum</taxon>
    </lineage>
</organism>
<dbReference type="AlphaFoldDB" id="A0A9P6B5A2"/>
<comment type="caution">
    <text evidence="5">The sequence shown here is derived from an EMBL/GenBank/DDBJ whole genome shotgun (WGS) entry which is preliminary data.</text>
</comment>
<dbReference type="GO" id="GO:0005524">
    <property type="term" value="F:ATP binding"/>
    <property type="evidence" value="ECO:0007669"/>
    <property type="project" value="UniProtKB-KW"/>
</dbReference>
<dbReference type="EMBL" id="MU128928">
    <property type="protein sequence ID" value="KAF9517983.1"/>
    <property type="molecule type" value="Genomic_DNA"/>
</dbReference>
<dbReference type="OrthoDB" id="193931at2759"/>
<dbReference type="FunFam" id="1.10.510.10:FF:000571">
    <property type="entry name" value="Maternal embryonic leucine zipper kinase"/>
    <property type="match status" value="1"/>
</dbReference>
<evidence type="ECO:0000256" key="3">
    <source>
        <dbReference type="SAM" id="MobiDB-lite"/>
    </source>
</evidence>
<sequence length="360" mass="40625">MGHDSHRSVETPSPLQNRKHPNLIGPWKVGRTIGRATSGLVRLAQHTNTGEYAAVKIVSRESLLQSPMSLDSPAQKDAKHVPNVEREIILMKLIDHPNVLKLHDVWESRRELFLILGYVKGGERFEHMILRGRIPPSDALHFFQQLIFAIHYCHSFNIAHRNLNPENILLDANNNIKVSDFGMAAWEAGDGMLETCCGNPHYMSPEVMEGNSYNGAMADIWSCGVILYTMLCGCLPFDDRDGTKLVEKVKRGNFHMPPDIPPMAKNIIRRMLEKDAGKRIRMADILCHPYFCSSPPRSTLRSEAKPPTKEEVGNPVDSAKEIDMEIFKNLEILWDGRTRNEILQKLLTPEHGKTSILSAP</sequence>
<accession>A0A9P6B5A2</accession>
<gene>
    <name evidence="5" type="ORF">BS47DRAFT_424282</name>
</gene>
<dbReference type="SUPFAM" id="SSF56112">
    <property type="entry name" value="Protein kinase-like (PK-like)"/>
    <property type="match status" value="1"/>
</dbReference>
<evidence type="ECO:0000256" key="1">
    <source>
        <dbReference type="ARBA" id="ARBA00022741"/>
    </source>
</evidence>
<dbReference type="GO" id="GO:0005737">
    <property type="term" value="C:cytoplasm"/>
    <property type="evidence" value="ECO:0007669"/>
    <property type="project" value="TreeGrafter"/>
</dbReference>